<dbReference type="Pfam" id="PF05547">
    <property type="entry name" value="Peptidase_M6"/>
    <property type="match status" value="1"/>
</dbReference>
<dbReference type="Pfam" id="PF01345">
    <property type="entry name" value="DUF11"/>
    <property type="match status" value="1"/>
</dbReference>
<evidence type="ECO:0000256" key="2">
    <source>
        <dbReference type="SAM" id="Phobius"/>
    </source>
</evidence>
<dbReference type="GO" id="GO:0006508">
    <property type="term" value="P:proteolysis"/>
    <property type="evidence" value="ECO:0007669"/>
    <property type="project" value="InterPro"/>
</dbReference>
<accession>A0A1Y1SEG6</accession>
<dbReference type="AlphaFoldDB" id="A0A1Y1SEG6"/>
<feature type="domain" description="DUF11" evidence="4">
    <location>
        <begin position="164"/>
        <end position="244"/>
    </location>
</feature>
<name>A0A1Y1SEG6_9GAMM</name>
<dbReference type="EMBL" id="AQQV01000002">
    <property type="protein sequence ID" value="ORE86932.1"/>
    <property type="molecule type" value="Genomic_DNA"/>
</dbReference>
<gene>
    <name evidence="6" type="ORF">ATO7_07832</name>
</gene>
<organism evidence="6 7">
    <name type="scientific">Oceanococcus atlanticus</name>
    <dbReference type="NCBI Taxonomy" id="1317117"/>
    <lineage>
        <taxon>Bacteria</taxon>
        <taxon>Pseudomonadati</taxon>
        <taxon>Pseudomonadota</taxon>
        <taxon>Gammaproteobacteria</taxon>
        <taxon>Chromatiales</taxon>
        <taxon>Oceanococcaceae</taxon>
        <taxon>Oceanococcus</taxon>
    </lineage>
</organism>
<dbReference type="PANTHER" id="PTHR41775">
    <property type="entry name" value="SECRETED PROTEIN-RELATED"/>
    <property type="match status" value="1"/>
</dbReference>
<dbReference type="Proteomes" id="UP000192342">
    <property type="component" value="Unassembled WGS sequence"/>
</dbReference>
<evidence type="ECO:0000256" key="3">
    <source>
        <dbReference type="SAM" id="SignalP"/>
    </source>
</evidence>
<sequence>MFSFRRSTAVLLCLACLSPSWAQDAPTLGDSVFARAAAIEAPRRQGFLPGEQPRLSGQLGVFLAQTLLLDGRATRFHLELHGPDGETLGRYGPYTSDDTGAYALTLPATATQDLAPGRYAAYIVDAEDLDAATSAAVAGRFDITKAEDMSLTLHASYVSSTGWVKPGETYPFRVRLSNNTQAAVENLKVSIPAVPSVSFTKALSLGDSGTVSSTSTQVDWSLALLEAGQSATLVVEAQAASLEQDPRVVWKDLSVTASLSSDGLTLSSATHGPKVIPPQSSFESARFGDKPFPMVLVDYLDPILGKHSPDSQASVLDTVVNDPDYPGSTFNLYQEMSYGQLFPYGTVPSAGIASAGWDYEHGFDFTKAQRNQTDRVCPAITLGDTPALIGSPLLPERIVDGWYQLPGQLHYYGWDSPIFPYTLLAGVPLPIAGNIDDACGPTGKAVYDAAQIADPEIDYNAFDSDKDGVVDFFMMVFAGCGGNGGSQLGVVGGCSLNPLPLTDNIWPHSSSLEFYYAQAETGLRGYVSDDQLKSLSEVPQCWLDTGYDEFADCAADGGPGLDELPVYVRVGPYNVNPETAFEAASVISHEYGHHLGLPDFYNSGTDFDAYGTMNLMASDYGQHMTIFGKQEMGWVVPQFLQPGETVEVSAFSEIKKDTGEIHWQTPDGTPYVLSAANGDQNIRNGQAYAVKMPGRILIDPDKVASQASGERVWYSGRGNEFGCSPTAGHNLDLYLPELADVPTGAEITLRFKSSWDIEWDWDYGFLLVTQDGGQTYTSLPSANGYSTANGTNPNGSECLDSLDNGLTGQSGTYANGGPSGLSRPSTYEDGSPFIDDEYDLSAFAGTSTTVRFSYYTDAAFDRPGWFIDDVEVLVNGEVLFASDHESGPQRGRYYPGGCDENFATSAFCTAGWNNISSAEGNPADHGYYIELRDRASFDFEGYGQADRGAMDWDAGLFIEYTDESYSYGNNGVSSHPGQHYIDSTPVEGGDCGSDCADSAFTANDGDNHFSDFSTWLDNFADPDSASGRWEFAYNCLEVDVLGMSGEQSVQLDNDLSASVRISAGEGCVPFTYGRADNSARSVPADSADGERPRSGLIATRGGALPAGWLLLLFTLAWLRRARKR</sequence>
<proteinExistence type="predicted"/>
<keyword evidence="2" id="KW-0812">Transmembrane</keyword>
<dbReference type="OrthoDB" id="275270at2"/>
<protein>
    <submittedName>
        <fullName evidence="6">PKD domain-containing protein</fullName>
    </submittedName>
</protein>
<dbReference type="PANTHER" id="PTHR41775:SF1">
    <property type="entry name" value="PEPTIDASE M6-LIKE DOMAIN-CONTAINING PROTEIN"/>
    <property type="match status" value="1"/>
</dbReference>
<evidence type="ECO:0000313" key="7">
    <source>
        <dbReference type="Proteomes" id="UP000192342"/>
    </source>
</evidence>
<feature type="chain" id="PRO_5010999642" evidence="3">
    <location>
        <begin position="23"/>
        <end position="1124"/>
    </location>
</feature>
<feature type="transmembrane region" description="Helical" evidence="2">
    <location>
        <begin position="1101"/>
        <end position="1118"/>
    </location>
</feature>
<comment type="caution">
    <text evidence="6">The sequence shown here is derived from an EMBL/GenBank/DDBJ whole genome shotgun (WGS) entry which is preliminary data.</text>
</comment>
<dbReference type="GO" id="GO:0008233">
    <property type="term" value="F:peptidase activity"/>
    <property type="evidence" value="ECO:0007669"/>
    <property type="project" value="InterPro"/>
</dbReference>
<dbReference type="InterPro" id="IPR008757">
    <property type="entry name" value="Peptidase_M6-like_domain"/>
</dbReference>
<dbReference type="InterPro" id="IPR001434">
    <property type="entry name" value="OmcB-like_DUF11"/>
</dbReference>
<evidence type="ECO:0000259" key="5">
    <source>
        <dbReference type="Pfam" id="PF05547"/>
    </source>
</evidence>
<evidence type="ECO:0000259" key="4">
    <source>
        <dbReference type="Pfam" id="PF01345"/>
    </source>
</evidence>
<evidence type="ECO:0000256" key="1">
    <source>
        <dbReference type="SAM" id="MobiDB-lite"/>
    </source>
</evidence>
<feature type="region of interest" description="Disordered" evidence="1">
    <location>
        <begin position="807"/>
        <end position="828"/>
    </location>
</feature>
<dbReference type="Pfam" id="PF20773">
    <property type="entry name" value="InhA-like_MAM"/>
    <property type="match status" value="2"/>
</dbReference>
<reference evidence="6 7" key="1">
    <citation type="submission" date="2013-04" db="EMBL/GenBank/DDBJ databases">
        <title>Oceanococcus atlanticus 22II-S10r2 Genome Sequencing.</title>
        <authorList>
            <person name="Lai Q."/>
            <person name="Li G."/>
            <person name="Shao Z."/>
        </authorList>
    </citation>
    <scope>NUCLEOTIDE SEQUENCE [LARGE SCALE GENOMIC DNA]</scope>
    <source>
        <strain evidence="6 7">22II-S10r2</strain>
    </source>
</reference>
<feature type="domain" description="Peptidase M6-like" evidence="5">
    <location>
        <begin position="568"/>
        <end position="618"/>
    </location>
</feature>
<dbReference type="SUPFAM" id="SSF55486">
    <property type="entry name" value="Metalloproteases ('zincins'), catalytic domain"/>
    <property type="match status" value="1"/>
</dbReference>
<dbReference type="STRING" id="1317117.ATO7_07832"/>
<evidence type="ECO:0000313" key="6">
    <source>
        <dbReference type="EMBL" id="ORE86932.1"/>
    </source>
</evidence>
<feature type="signal peptide" evidence="3">
    <location>
        <begin position="1"/>
        <end position="22"/>
    </location>
</feature>
<keyword evidence="7" id="KW-1185">Reference proteome</keyword>
<dbReference type="RefSeq" id="WP_083561148.1">
    <property type="nucleotide sequence ID" value="NZ_AQQV01000002.1"/>
</dbReference>
<keyword evidence="2" id="KW-0472">Membrane</keyword>
<keyword evidence="2" id="KW-1133">Transmembrane helix</keyword>
<keyword evidence="3" id="KW-0732">Signal</keyword>